<proteinExistence type="predicted"/>
<protein>
    <submittedName>
        <fullName evidence="1">DUF952 domain-containing protein</fullName>
    </submittedName>
</protein>
<evidence type="ECO:0000313" key="2">
    <source>
        <dbReference type="Proteomes" id="UP000290624"/>
    </source>
</evidence>
<dbReference type="SUPFAM" id="SSF56399">
    <property type="entry name" value="ADP-ribosylation"/>
    <property type="match status" value="1"/>
</dbReference>
<dbReference type="RefSeq" id="WP_129457339.1">
    <property type="nucleotide sequence ID" value="NZ_PPCV01000001.1"/>
</dbReference>
<evidence type="ECO:0000313" key="1">
    <source>
        <dbReference type="EMBL" id="RXW33374.1"/>
    </source>
</evidence>
<sequence length="127" mass="13908">MAEASPLWHITGRLAWDEARRQGVYPWSTRGVTFAEEGFVHCCAPEQAPTVARAFYADVTEDLIVVEIDRQALGGVVVRVEEAPGTGERFPHLYDPLPLDAVVAVRSLQVLPDGAVRIGEPEQLSRG</sequence>
<dbReference type="InterPro" id="IPR009297">
    <property type="entry name" value="DUF952"/>
</dbReference>
<dbReference type="Gene3D" id="3.20.170.20">
    <property type="entry name" value="Protein of unknown function DUF952"/>
    <property type="match status" value="1"/>
</dbReference>
<organism evidence="1 2">
    <name type="scientific">Propioniciclava flava</name>
    <dbReference type="NCBI Taxonomy" id="2072026"/>
    <lineage>
        <taxon>Bacteria</taxon>
        <taxon>Bacillati</taxon>
        <taxon>Actinomycetota</taxon>
        <taxon>Actinomycetes</taxon>
        <taxon>Propionibacteriales</taxon>
        <taxon>Propionibacteriaceae</taxon>
        <taxon>Propioniciclava</taxon>
    </lineage>
</organism>
<accession>A0A4Q2ELF1</accession>
<dbReference type="OrthoDB" id="5638018at2"/>
<dbReference type="AlphaFoldDB" id="A0A4Q2ELF1"/>
<dbReference type="Pfam" id="PF06108">
    <property type="entry name" value="DUF952"/>
    <property type="match status" value="1"/>
</dbReference>
<dbReference type="EMBL" id="PPCV01000001">
    <property type="protein sequence ID" value="RXW33374.1"/>
    <property type="molecule type" value="Genomic_DNA"/>
</dbReference>
<reference evidence="1 2" key="1">
    <citation type="submission" date="2018-01" db="EMBL/GenBank/DDBJ databases">
        <title>Lactibacter flavus gen. nov., sp. nov., a novel bacterium of the family Propionibacteriaceae isolated from raw milk and dairy products.</title>
        <authorList>
            <person name="Wenning M."/>
            <person name="Breitenwieser F."/>
            <person name="Huptas C."/>
            <person name="von Neubeck M."/>
            <person name="Busse H.-J."/>
            <person name="Scherer S."/>
        </authorList>
    </citation>
    <scope>NUCLEOTIDE SEQUENCE [LARGE SCALE GENOMIC DNA]</scope>
    <source>
        <strain evidence="1 2">VG341</strain>
    </source>
</reference>
<dbReference type="PANTHER" id="PTHR34129:SF1">
    <property type="entry name" value="DUF952 DOMAIN-CONTAINING PROTEIN"/>
    <property type="match status" value="1"/>
</dbReference>
<comment type="caution">
    <text evidence="1">The sequence shown here is derived from an EMBL/GenBank/DDBJ whole genome shotgun (WGS) entry which is preliminary data.</text>
</comment>
<dbReference type="Proteomes" id="UP000290624">
    <property type="component" value="Unassembled WGS sequence"/>
</dbReference>
<dbReference type="PANTHER" id="PTHR34129">
    <property type="entry name" value="BLR1139 PROTEIN"/>
    <property type="match status" value="1"/>
</dbReference>
<keyword evidence="2" id="KW-1185">Reference proteome</keyword>
<gene>
    <name evidence="1" type="ORF">C1706_00980</name>
</gene>
<name>A0A4Q2ELF1_9ACTN</name>